<keyword evidence="2" id="KW-1185">Reference proteome</keyword>
<dbReference type="EMBL" id="JAHYIQ010000016">
    <property type="protein sequence ID" value="KAK1125475.1"/>
    <property type="molecule type" value="Genomic_DNA"/>
</dbReference>
<dbReference type="AlphaFoldDB" id="A0AA40KM60"/>
<sequence>MTLHLEKVEGKRYECAIIMHVTWHSVAWNNVYMYFYRRIHRKSRSSTVRRMGAWVDDRFAEEEAVPINQGPRRRKAFRILGHVCDGGGPDATHQRTTSNYRNSCRSSSASLLPLRRQFTRQLYEWPGLPLFKSRTKLDQF</sequence>
<gene>
    <name evidence="1" type="ORF">K0M31_005836</name>
</gene>
<name>A0AA40KM60_9HYME</name>
<evidence type="ECO:0000313" key="2">
    <source>
        <dbReference type="Proteomes" id="UP001177670"/>
    </source>
</evidence>
<comment type="caution">
    <text evidence="1">The sequence shown here is derived from an EMBL/GenBank/DDBJ whole genome shotgun (WGS) entry which is preliminary data.</text>
</comment>
<evidence type="ECO:0000313" key="1">
    <source>
        <dbReference type="EMBL" id="KAK1125475.1"/>
    </source>
</evidence>
<organism evidence="1 2">
    <name type="scientific">Melipona bicolor</name>
    <dbReference type="NCBI Taxonomy" id="60889"/>
    <lineage>
        <taxon>Eukaryota</taxon>
        <taxon>Metazoa</taxon>
        <taxon>Ecdysozoa</taxon>
        <taxon>Arthropoda</taxon>
        <taxon>Hexapoda</taxon>
        <taxon>Insecta</taxon>
        <taxon>Pterygota</taxon>
        <taxon>Neoptera</taxon>
        <taxon>Endopterygota</taxon>
        <taxon>Hymenoptera</taxon>
        <taxon>Apocrita</taxon>
        <taxon>Aculeata</taxon>
        <taxon>Apoidea</taxon>
        <taxon>Anthophila</taxon>
        <taxon>Apidae</taxon>
        <taxon>Melipona</taxon>
    </lineage>
</organism>
<protein>
    <submittedName>
        <fullName evidence="1">Uncharacterized protein</fullName>
    </submittedName>
</protein>
<reference evidence="1" key="1">
    <citation type="submission" date="2021-10" db="EMBL/GenBank/DDBJ databases">
        <title>Melipona bicolor Genome sequencing and assembly.</title>
        <authorList>
            <person name="Araujo N.S."/>
            <person name="Arias M.C."/>
        </authorList>
    </citation>
    <scope>NUCLEOTIDE SEQUENCE</scope>
    <source>
        <strain evidence="1">USP_2M_L1-L4_2017</strain>
        <tissue evidence="1">Whole body</tissue>
    </source>
</reference>
<accession>A0AA40KM60</accession>
<dbReference type="Proteomes" id="UP001177670">
    <property type="component" value="Unassembled WGS sequence"/>
</dbReference>
<proteinExistence type="predicted"/>